<feature type="transmembrane region" description="Helical" evidence="5">
    <location>
        <begin position="182"/>
        <end position="202"/>
    </location>
</feature>
<evidence type="ECO:0000256" key="5">
    <source>
        <dbReference type="SAM" id="Phobius"/>
    </source>
</evidence>
<keyword evidence="4 5" id="KW-0472">Membrane</keyword>
<dbReference type="SUPFAM" id="SSF103481">
    <property type="entry name" value="Multidrug resistance efflux transporter EmrE"/>
    <property type="match status" value="1"/>
</dbReference>
<feature type="transmembrane region" description="Helical" evidence="5">
    <location>
        <begin position="116"/>
        <end position="137"/>
    </location>
</feature>
<proteinExistence type="predicted"/>
<dbReference type="InterPro" id="IPR037185">
    <property type="entry name" value="EmrE-like"/>
</dbReference>
<reference evidence="7" key="1">
    <citation type="submission" date="2021-05" db="EMBL/GenBank/DDBJ databases">
        <title>The genome of the haptophyte Pavlova lutheri (Diacronema luteri, Pavlovales) - a model for lipid biosynthesis in eukaryotic algae.</title>
        <authorList>
            <person name="Hulatt C.J."/>
            <person name="Posewitz M.C."/>
        </authorList>
    </citation>
    <scope>NUCLEOTIDE SEQUENCE</scope>
    <source>
        <strain evidence="7">NIVA-4/92</strain>
    </source>
</reference>
<dbReference type="PANTHER" id="PTHR11132">
    <property type="entry name" value="SOLUTE CARRIER FAMILY 35"/>
    <property type="match status" value="1"/>
</dbReference>
<dbReference type="OMA" id="SADWHAV"/>
<feature type="transmembrane region" description="Helical" evidence="5">
    <location>
        <begin position="65"/>
        <end position="83"/>
    </location>
</feature>
<evidence type="ECO:0000259" key="6">
    <source>
        <dbReference type="Pfam" id="PF03151"/>
    </source>
</evidence>
<feature type="transmembrane region" description="Helical" evidence="5">
    <location>
        <begin position="242"/>
        <end position="265"/>
    </location>
</feature>
<comment type="caution">
    <text evidence="7">The sequence shown here is derived from an EMBL/GenBank/DDBJ whole genome shotgun (WGS) entry which is preliminary data.</text>
</comment>
<feature type="transmembrane region" description="Helical" evidence="5">
    <location>
        <begin position="271"/>
        <end position="290"/>
    </location>
</feature>
<comment type="subcellular location">
    <subcellularLocation>
        <location evidence="1">Membrane</location>
        <topology evidence="1">Multi-pass membrane protein</topology>
    </subcellularLocation>
</comment>
<gene>
    <name evidence="7" type="ORF">KFE25_001622</name>
</gene>
<evidence type="ECO:0000256" key="1">
    <source>
        <dbReference type="ARBA" id="ARBA00004141"/>
    </source>
</evidence>
<name>A0A8J6C7J9_DIALT</name>
<dbReference type="GO" id="GO:0016020">
    <property type="term" value="C:membrane"/>
    <property type="evidence" value="ECO:0007669"/>
    <property type="project" value="UniProtKB-SubCell"/>
</dbReference>
<dbReference type="OrthoDB" id="417037at2759"/>
<keyword evidence="2 5" id="KW-0812">Transmembrane</keyword>
<accession>A0A8J6C7J9</accession>
<keyword evidence="8" id="KW-1185">Reference proteome</keyword>
<evidence type="ECO:0000256" key="2">
    <source>
        <dbReference type="ARBA" id="ARBA00022692"/>
    </source>
</evidence>
<dbReference type="AlphaFoldDB" id="A0A8J6C7J9"/>
<dbReference type="EMBL" id="JAGTXO010000018">
    <property type="protein sequence ID" value="KAG8462849.1"/>
    <property type="molecule type" value="Genomic_DNA"/>
</dbReference>
<evidence type="ECO:0000256" key="3">
    <source>
        <dbReference type="ARBA" id="ARBA00022989"/>
    </source>
</evidence>
<feature type="transmembrane region" description="Helical" evidence="5">
    <location>
        <begin position="7"/>
        <end position="28"/>
    </location>
</feature>
<dbReference type="Pfam" id="PF03151">
    <property type="entry name" value="TPT"/>
    <property type="match status" value="1"/>
</dbReference>
<feature type="transmembrane region" description="Helical" evidence="5">
    <location>
        <begin position="143"/>
        <end position="161"/>
    </location>
</feature>
<evidence type="ECO:0000256" key="4">
    <source>
        <dbReference type="ARBA" id="ARBA00023136"/>
    </source>
</evidence>
<organism evidence="7 8">
    <name type="scientific">Diacronema lutheri</name>
    <name type="common">Unicellular marine alga</name>
    <name type="synonym">Monochrysis lutheri</name>
    <dbReference type="NCBI Taxonomy" id="2081491"/>
    <lineage>
        <taxon>Eukaryota</taxon>
        <taxon>Haptista</taxon>
        <taxon>Haptophyta</taxon>
        <taxon>Pavlovophyceae</taxon>
        <taxon>Pavlovales</taxon>
        <taxon>Pavlovaceae</taxon>
        <taxon>Diacronema</taxon>
    </lineage>
</organism>
<feature type="transmembrane region" description="Helical" evidence="5">
    <location>
        <begin position="214"/>
        <end position="235"/>
    </location>
</feature>
<evidence type="ECO:0000313" key="8">
    <source>
        <dbReference type="Proteomes" id="UP000751190"/>
    </source>
</evidence>
<sequence length="373" mass="39108">MDAHMNLVFSVAFYMVASAGMSIFNKLAVVHTPLPLTIVTVQMAFTVLTLLPNRSALTYGSARDVTRWAVTVPLLFVAMLASSMLALQYATLGTIVVCRNVAPIATMLIERCFRVPFAATAHTVGALSIIVVGVALYERGDVAFSPAAMCAIALNMVFAVLERIMQRHLMANDPVTLSKGMMMMLNNAIGAPPCLLLAAAMGEHVRWTSTYAELTPRALTYLLVSCLNGLAISYAGIRLQHLVTATTFMVVTNVNKFAVILFGIAAFNDTAGPTALLGCMLAICGGIYYAEARKRADAAGAAYAKVGQSDAAQTCAPRRAGCACASPVRALSASAVAALALDAVDDRGVDDGARVCKAAARHGSCAAVSGSFQ</sequence>
<dbReference type="InterPro" id="IPR050186">
    <property type="entry name" value="TPT_transporter"/>
</dbReference>
<dbReference type="Proteomes" id="UP000751190">
    <property type="component" value="Unassembled WGS sequence"/>
</dbReference>
<keyword evidence="3 5" id="KW-1133">Transmembrane helix</keyword>
<protein>
    <recommendedName>
        <fullName evidence="6">Sugar phosphate transporter domain-containing protein</fullName>
    </recommendedName>
</protein>
<evidence type="ECO:0000313" key="7">
    <source>
        <dbReference type="EMBL" id="KAG8462849.1"/>
    </source>
</evidence>
<feature type="domain" description="Sugar phosphate transporter" evidence="6">
    <location>
        <begin position="10"/>
        <end position="289"/>
    </location>
</feature>
<dbReference type="InterPro" id="IPR004853">
    <property type="entry name" value="Sugar_P_trans_dom"/>
</dbReference>